<proteinExistence type="predicted"/>
<feature type="region of interest" description="Disordered" evidence="1">
    <location>
        <begin position="171"/>
        <end position="196"/>
    </location>
</feature>
<dbReference type="Proteomes" id="UP000004550">
    <property type="component" value="Chromosome"/>
</dbReference>
<name>A0A1L5BKP8_SPHIB</name>
<dbReference type="KEGG" id="sinb:SIDU_02220"/>
<dbReference type="GO" id="GO:0003676">
    <property type="term" value="F:nucleic acid binding"/>
    <property type="evidence" value="ECO:0007669"/>
    <property type="project" value="InterPro"/>
</dbReference>
<dbReference type="InterPro" id="IPR012337">
    <property type="entry name" value="RNaseH-like_sf"/>
</dbReference>
<dbReference type="AlphaFoldDB" id="A0A1L5BKP8"/>
<gene>
    <name evidence="2" type="ORF">SIDU_02220</name>
</gene>
<evidence type="ECO:0000256" key="1">
    <source>
        <dbReference type="SAM" id="MobiDB-lite"/>
    </source>
</evidence>
<dbReference type="EMBL" id="CP013070">
    <property type="protein sequence ID" value="APL93433.1"/>
    <property type="molecule type" value="Genomic_DNA"/>
</dbReference>
<dbReference type="Gene3D" id="3.30.420.10">
    <property type="entry name" value="Ribonuclease H-like superfamily/Ribonuclease H"/>
    <property type="match status" value="1"/>
</dbReference>
<organism evidence="2 3">
    <name type="scientific">Sphingobium indicum (strain DSM 16412 / CCM 7286 / MTCC 6364 / B90A)</name>
    <dbReference type="NCBI Taxonomy" id="861109"/>
    <lineage>
        <taxon>Bacteria</taxon>
        <taxon>Pseudomonadati</taxon>
        <taxon>Pseudomonadota</taxon>
        <taxon>Alphaproteobacteria</taxon>
        <taxon>Sphingomonadales</taxon>
        <taxon>Sphingomonadaceae</taxon>
        <taxon>Sphingobium</taxon>
    </lineage>
</organism>
<protein>
    <recommendedName>
        <fullName evidence="4">Exonuclease domain-containing protein</fullName>
    </recommendedName>
</protein>
<evidence type="ECO:0008006" key="4">
    <source>
        <dbReference type="Google" id="ProtNLM"/>
    </source>
</evidence>
<evidence type="ECO:0000313" key="3">
    <source>
        <dbReference type="Proteomes" id="UP000004550"/>
    </source>
</evidence>
<evidence type="ECO:0000313" key="2">
    <source>
        <dbReference type="EMBL" id="APL93433.1"/>
    </source>
</evidence>
<dbReference type="SUPFAM" id="SSF53098">
    <property type="entry name" value="Ribonuclease H-like"/>
    <property type="match status" value="1"/>
</dbReference>
<accession>A0A1L5BKP8</accession>
<dbReference type="RefSeq" id="WP_007683917.1">
    <property type="nucleotide sequence ID" value="NZ_CP013070.1"/>
</dbReference>
<sequence>MESILTILTIDFEASCLPRHGLSYPIEVGIAREGKARSWLIRPHDDWAGWHWSAEAEALHGLDRDRVEREGQPVETVLSELADACAGRRMVADSMIDQYWLDTLADAAGQATPFLIDHVSLLLDEHRAGERRIMEAVARADALHPHRHRAASDALWLSALLDHVSGRTIHAPDANGLAPVGKRGGSCPRRPQRENA</sequence>
<dbReference type="InterPro" id="IPR036397">
    <property type="entry name" value="RNaseH_sf"/>
</dbReference>
<reference evidence="2 3" key="1">
    <citation type="journal article" date="2012" name="J. Bacteriol.">
        <title>Genome sequence of Sphingobium indicum B90A, a hexachlorocyclohexane-degrading bacterium.</title>
        <authorList>
            <person name="Anand S."/>
            <person name="Sangwan N."/>
            <person name="Lata P."/>
            <person name="Kaur J."/>
            <person name="Dua A."/>
            <person name="Singh A.K."/>
            <person name="Verma M."/>
            <person name="Kaur J."/>
            <person name="Khurana J.P."/>
            <person name="Khurana P."/>
            <person name="Mathur S."/>
            <person name="Lal R."/>
        </authorList>
    </citation>
    <scope>NUCLEOTIDE SEQUENCE [LARGE SCALE GENOMIC DNA]</scope>
    <source>
        <strain evidence="3">DSM 16412 / CCM 7286 / MTCC 6364 / B90A</strain>
    </source>
</reference>